<evidence type="ECO:0000313" key="12">
    <source>
        <dbReference type="Proteomes" id="UP000472372"/>
    </source>
</evidence>
<dbReference type="InterPro" id="IPR002403">
    <property type="entry name" value="Cyt_P450_E_grp-IV"/>
</dbReference>
<dbReference type="InterPro" id="IPR001128">
    <property type="entry name" value="Cyt_P450"/>
</dbReference>
<reference evidence="11" key="1">
    <citation type="submission" date="2021-02" db="EMBL/GenBank/DDBJ databases">
        <authorList>
            <person name="Syme A R."/>
            <person name="Syme A R."/>
            <person name="Moolhuijzen P."/>
        </authorList>
    </citation>
    <scope>NUCLEOTIDE SEQUENCE</scope>
    <source>
        <strain evidence="11">W1-1</strain>
    </source>
</reference>
<protein>
    <submittedName>
        <fullName evidence="11">CypX</fullName>
    </submittedName>
</protein>
<dbReference type="PRINTS" id="PR00465">
    <property type="entry name" value="EP450IV"/>
</dbReference>
<keyword evidence="7 9" id="KW-0408">Iron</keyword>
<dbReference type="InterPro" id="IPR017972">
    <property type="entry name" value="Cyt_P450_CS"/>
</dbReference>
<dbReference type="AlphaFoldDB" id="A0A6S6WB44"/>
<sequence>MPMPSSSHRPRFLNDASLDATAPSLTVISTVLLVVVSVIAYSIINNSKSEYPLANPPRWYQTSLSKRMEFLKEGHKFFENAKKTFVRMHSEKRLSFAAIIRVDFHGHLPGFGPYNLLMHKNMLAQTLIRKRLTKSLNGLVEPLSTETAFAVKTVFGETSVFELYIEKQANSSIHSFSFIVALRQEIVDVFRVEGMTSAALSKMKLLDSALKEGIRVVPMASLNIRRGATADFVTPDGVEIKKSDRLFVDATKVTDPNVYPEPAKYDIYRYYNIRDNAITAAKAQLVGTTAENLAFGYGVHACPGRFFAANENKLILCHLLLKYAWELCPGSTLEAYPLVSTMFGLDPNVKIRYRSRKPELDLVPL</sequence>
<dbReference type="EMBL" id="HG992984">
    <property type="protein sequence ID" value="CAE7200504.1"/>
    <property type="molecule type" value="Genomic_DNA"/>
</dbReference>
<dbReference type="Pfam" id="PF00067">
    <property type="entry name" value="p450"/>
    <property type="match status" value="1"/>
</dbReference>
<evidence type="ECO:0000256" key="4">
    <source>
        <dbReference type="ARBA" id="ARBA00022617"/>
    </source>
</evidence>
<dbReference type="GO" id="GO:0016705">
    <property type="term" value="F:oxidoreductase activity, acting on paired donors, with incorporation or reduction of molecular oxygen"/>
    <property type="evidence" value="ECO:0007669"/>
    <property type="project" value="InterPro"/>
</dbReference>
<dbReference type="PANTHER" id="PTHR46206:SF2">
    <property type="entry name" value="CYTOCHROME P450 MONOOXYGENASE AUSG-RELATED"/>
    <property type="match status" value="1"/>
</dbReference>
<evidence type="ECO:0000256" key="10">
    <source>
        <dbReference type="RuleBase" id="RU000461"/>
    </source>
</evidence>
<keyword evidence="6 10" id="KW-0560">Oxidoreductase</keyword>
<evidence type="ECO:0000256" key="8">
    <source>
        <dbReference type="ARBA" id="ARBA00023033"/>
    </source>
</evidence>
<evidence type="ECO:0000256" key="5">
    <source>
        <dbReference type="ARBA" id="ARBA00022723"/>
    </source>
</evidence>
<dbReference type="PROSITE" id="PS00086">
    <property type="entry name" value="CYTOCHROME_P450"/>
    <property type="match status" value="1"/>
</dbReference>
<evidence type="ECO:0000313" key="11">
    <source>
        <dbReference type="EMBL" id="CAE7200504.1"/>
    </source>
</evidence>
<keyword evidence="5 9" id="KW-0479">Metal-binding</keyword>
<evidence type="ECO:0000256" key="7">
    <source>
        <dbReference type="ARBA" id="ARBA00023004"/>
    </source>
</evidence>
<dbReference type="GO" id="GO:0004497">
    <property type="term" value="F:monooxygenase activity"/>
    <property type="evidence" value="ECO:0007669"/>
    <property type="project" value="UniProtKB-KW"/>
</dbReference>
<feature type="binding site" description="axial binding residue" evidence="9">
    <location>
        <position position="302"/>
    </location>
    <ligand>
        <name>heme</name>
        <dbReference type="ChEBI" id="CHEBI:30413"/>
    </ligand>
    <ligandPart>
        <name>Fe</name>
        <dbReference type="ChEBI" id="CHEBI:18248"/>
    </ligandPart>
</feature>
<comment type="pathway">
    <text evidence="2">Mycotoxin biosynthesis.</text>
</comment>
<dbReference type="Proteomes" id="UP000472372">
    <property type="component" value="Chromosome 8"/>
</dbReference>
<keyword evidence="8 10" id="KW-0503">Monooxygenase</keyword>
<organism evidence="11 12">
    <name type="scientific">Pyrenophora teres f. teres</name>
    <dbReference type="NCBI Taxonomy" id="97479"/>
    <lineage>
        <taxon>Eukaryota</taxon>
        <taxon>Fungi</taxon>
        <taxon>Dikarya</taxon>
        <taxon>Ascomycota</taxon>
        <taxon>Pezizomycotina</taxon>
        <taxon>Dothideomycetes</taxon>
        <taxon>Pleosporomycetidae</taxon>
        <taxon>Pleosporales</taxon>
        <taxon>Pleosporineae</taxon>
        <taxon>Pleosporaceae</taxon>
        <taxon>Pyrenophora</taxon>
    </lineage>
</organism>
<comment type="similarity">
    <text evidence="3 10">Belongs to the cytochrome P450 family.</text>
</comment>
<dbReference type="Gene3D" id="1.10.630.10">
    <property type="entry name" value="Cytochrome P450"/>
    <property type="match status" value="1"/>
</dbReference>
<dbReference type="GO" id="GO:0020037">
    <property type="term" value="F:heme binding"/>
    <property type="evidence" value="ECO:0007669"/>
    <property type="project" value="InterPro"/>
</dbReference>
<proteinExistence type="inferred from homology"/>
<keyword evidence="4 9" id="KW-0349">Heme</keyword>
<accession>A0A6S6WB44</accession>
<dbReference type="SUPFAM" id="SSF48264">
    <property type="entry name" value="Cytochrome P450"/>
    <property type="match status" value="1"/>
</dbReference>
<evidence type="ECO:0000256" key="6">
    <source>
        <dbReference type="ARBA" id="ARBA00023002"/>
    </source>
</evidence>
<dbReference type="GO" id="GO:0005506">
    <property type="term" value="F:iron ion binding"/>
    <property type="evidence" value="ECO:0007669"/>
    <property type="project" value="InterPro"/>
</dbReference>
<comment type="cofactor">
    <cofactor evidence="1 9">
        <name>heme</name>
        <dbReference type="ChEBI" id="CHEBI:30413"/>
    </cofactor>
</comment>
<dbReference type="InterPro" id="IPR036396">
    <property type="entry name" value="Cyt_P450_sf"/>
</dbReference>
<dbReference type="PANTHER" id="PTHR46206">
    <property type="entry name" value="CYTOCHROME P450"/>
    <property type="match status" value="1"/>
</dbReference>
<evidence type="ECO:0000256" key="1">
    <source>
        <dbReference type="ARBA" id="ARBA00001971"/>
    </source>
</evidence>
<gene>
    <name evidence="11" type="ORF">PTTW11_08666</name>
</gene>
<evidence type="ECO:0000256" key="2">
    <source>
        <dbReference type="ARBA" id="ARBA00004685"/>
    </source>
</evidence>
<evidence type="ECO:0000256" key="3">
    <source>
        <dbReference type="ARBA" id="ARBA00010617"/>
    </source>
</evidence>
<name>A0A6S6WB44_9PLEO</name>
<evidence type="ECO:0000256" key="9">
    <source>
        <dbReference type="PIRSR" id="PIRSR602403-1"/>
    </source>
</evidence>